<evidence type="ECO:0000256" key="1">
    <source>
        <dbReference type="SAM" id="MobiDB-lite"/>
    </source>
</evidence>
<dbReference type="AlphaFoldDB" id="A0A2A6CQQ2"/>
<gene>
    <name evidence="2" type="primary">WBGene00284096</name>
</gene>
<dbReference type="Proteomes" id="UP000005239">
    <property type="component" value="Unassembled WGS sequence"/>
</dbReference>
<dbReference type="EnsemblMetazoa" id="PPA45727.1">
    <property type="protein sequence ID" value="PPA45727.1"/>
    <property type="gene ID" value="WBGene00284096"/>
</dbReference>
<accession>A0A2A6CQQ2</accession>
<feature type="region of interest" description="Disordered" evidence="1">
    <location>
        <begin position="66"/>
        <end position="85"/>
    </location>
</feature>
<reference evidence="2" key="2">
    <citation type="submission" date="2022-06" db="UniProtKB">
        <authorList>
            <consortium name="EnsemblMetazoa"/>
        </authorList>
    </citation>
    <scope>IDENTIFICATION</scope>
    <source>
        <strain evidence="2">PS312</strain>
    </source>
</reference>
<name>A0A2A6CQQ2_PRIPA</name>
<keyword evidence="3" id="KW-1185">Reference proteome</keyword>
<sequence length="85" mass="9294">MLSDVNAFVAFTNNCTDAVLKLQAALAYMFNAGSARGIACPVDYSRTGVERINRIRAVIREGNKSIDVGKHRRTPARRKRAAATV</sequence>
<accession>A0A8R1V4A6</accession>
<evidence type="ECO:0000313" key="3">
    <source>
        <dbReference type="Proteomes" id="UP000005239"/>
    </source>
</evidence>
<proteinExistence type="predicted"/>
<evidence type="ECO:0000313" key="2">
    <source>
        <dbReference type="EnsemblMetazoa" id="PPA45727.1"/>
    </source>
</evidence>
<organism evidence="2 3">
    <name type="scientific">Pristionchus pacificus</name>
    <name type="common">Parasitic nematode worm</name>
    <dbReference type="NCBI Taxonomy" id="54126"/>
    <lineage>
        <taxon>Eukaryota</taxon>
        <taxon>Metazoa</taxon>
        <taxon>Ecdysozoa</taxon>
        <taxon>Nematoda</taxon>
        <taxon>Chromadorea</taxon>
        <taxon>Rhabditida</taxon>
        <taxon>Rhabditina</taxon>
        <taxon>Diplogasteromorpha</taxon>
        <taxon>Diplogasteroidea</taxon>
        <taxon>Neodiplogasteridae</taxon>
        <taxon>Pristionchus</taxon>
    </lineage>
</organism>
<feature type="compositionally biased region" description="Basic residues" evidence="1">
    <location>
        <begin position="70"/>
        <end position="85"/>
    </location>
</feature>
<protein>
    <submittedName>
        <fullName evidence="2">Uncharacterized protein</fullName>
    </submittedName>
</protein>
<reference evidence="3" key="1">
    <citation type="journal article" date="2008" name="Nat. Genet.">
        <title>The Pristionchus pacificus genome provides a unique perspective on nematode lifestyle and parasitism.</title>
        <authorList>
            <person name="Dieterich C."/>
            <person name="Clifton S.W."/>
            <person name="Schuster L.N."/>
            <person name="Chinwalla A."/>
            <person name="Delehaunty K."/>
            <person name="Dinkelacker I."/>
            <person name="Fulton L."/>
            <person name="Fulton R."/>
            <person name="Godfrey J."/>
            <person name="Minx P."/>
            <person name="Mitreva M."/>
            <person name="Roeseler W."/>
            <person name="Tian H."/>
            <person name="Witte H."/>
            <person name="Yang S.P."/>
            <person name="Wilson R.K."/>
            <person name="Sommer R.J."/>
        </authorList>
    </citation>
    <scope>NUCLEOTIDE SEQUENCE [LARGE SCALE GENOMIC DNA]</scope>
    <source>
        <strain evidence="3">PS312</strain>
    </source>
</reference>